<dbReference type="FunFam" id="3.30.1440.10:FF:000001">
    <property type="entry name" value="50S ribosomal protein L5"/>
    <property type="match status" value="1"/>
</dbReference>
<organism evidence="9 10">
    <name type="scientific">Candidatus Babela massiliensis</name>
    <dbReference type="NCBI Taxonomy" id="673862"/>
    <lineage>
        <taxon>Bacteria</taxon>
        <taxon>Candidatus Babelota</taxon>
        <taxon>Candidatus Babeliae</taxon>
        <taxon>Candidatus Babeliales</taxon>
        <taxon>Candidatus Babeliaceae</taxon>
        <taxon>Candidatus Babela</taxon>
    </lineage>
</organism>
<comment type="similarity">
    <text evidence="1 5 6">Belongs to the universal ribosomal protein uL5 family.</text>
</comment>
<dbReference type="GO" id="GO:0005840">
    <property type="term" value="C:ribosome"/>
    <property type="evidence" value="ECO:0007669"/>
    <property type="project" value="UniProtKB-KW"/>
</dbReference>
<dbReference type="InterPro" id="IPR031310">
    <property type="entry name" value="Ribosomal_uL5_N"/>
</dbReference>
<evidence type="ECO:0000256" key="4">
    <source>
        <dbReference type="ARBA" id="ARBA00035245"/>
    </source>
</evidence>
<protein>
    <recommendedName>
        <fullName evidence="4 5">Large ribosomal subunit protein uL5</fullName>
    </recommendedName>
</protein>
<evidence type="ECO:0000256" key="1">
    <source>
        <dbReference type="ARBA" id="ARBA00008553"/>
    </source>
</evidence>
<dbReference type="Gene3D" id="3.30.1440.10">
    <property type="match status" value="1"/>
</dbReference>
<comment type="function">
    <text evidence="5">This is 1 of the proteins that bind and probably mediate the attachment of the 5S RNA into the large ribosomal subunit, where it forms part of the central protuberance. In the 70S ribosome it contacts protein S13 of the 30S subunit (bridge B1b), connecting the 2 subunits; this bridge is implicated in subunit movement. Contacts the P site tRNA; the 5S rRNA and some of its associated proteins might help stabilize positioning of ribosome-bound tRNAs.</text>
</comment>
<dbReference type="PANTHER" id="PTHR11994">
    <property type="entry name" value="60S RIBOSOMAL PROTEIN L11-RELATED"/>
    <property type="match status" value="1"/>
</dbReference>
<dbReference type="STRING" id="673862.BABL1_gene_518"/>
<dbReference type="InterPro" id="IPR022803">
    <property type="entry name" value="Ribosomal_uL5_dom_sf"/>
</dbReference>
<comment type="subunit">
    <text evidence="5">Part of the 50S ribosomal subunit; part of the 5S rRNA/L5/L18/L25 subcomplex. Contacts the 5S rRNA and the P site tRNA. Forms a bridge to the 30S subunit in the 70S ribosome.</text>
</comment>
<dbReference type="AlphaFoldDB" id="V6DJ13"/>
<feature type="domain" description="Large ribosomal subunit protein uL5 C-terminal" evidence="8">
    <location>
        <begin position="94"/>
        <end position="185"/>
    </location>
</feature>
<keyword evidence="5" id="KW-0820">tRNA-binding</keyword>
<reference evidence="9 10" key="1">
    <citation type="journal article" date="2015" name="Biol. Direct">
        <title>Babela massiliensis, a representative of a widespread bacterial phylum with unusual adaptations to parasitism in amoebae.</title>
        <authorList>
            <person name="Pagnier I."/>
            <person name="Yutin N."/>
            <person name="Croce O."/>
            <person name="Makarova K.S."/>
            <person name="Wolf Y.I."/>
            <person name="Benamar S."/>
            <person name="Raoult D."/>
            <person name="Koonin E.V."/>
            <person name="La Scola B."/>
        </authorList>
    </citation>
    <scope>NUCLEOTIDE SEQUENCE [LARGE SCALE GENOMIC DNA]</scope>
    <source>
        <strain evidence="10">BABL1</strain>
    </source>
</reference>
<dbReference type="GO" id="GO:0000049">
    <property type="term" value="F:tRNA binding"/>
    <property type="evidence" value="ECO:0007669"/>
    <property type="project" value="UniProtKB-UniRule"/>
</dbReference>
<dbReference type="Pfam" id="PF00281">
    <property type="entry name" value="Ribosomal_L5"/>
    <property type="match status" value="1"/>
</dbReference>
<dbReference type="OrthoDB" id="9806626at2"/>
<dbReference type="PROSITE" id="PS00358">
    <property type="entry name" value="RIBOSOMAL_L5"/>
    <property type="match status" value="1"/>
</dbReference>
<evidence type="ECO:0000259" key="7">
    <source>
        <dbReference type="Pfam" id="PF00281"/>
    </source>
</evidence>
<evidence type="ECO:0000313" key="9">
    <source>
        <dbReference type="EMBL" id="CDK30501.1"/>
    </source>
</evidence>
<dbReference type="HAMAP" id="MF_01333_B">
    <property type="entry name" value="Ribosomal_uL5_B"/>
    <property type="match status" value="1"/>
</dbReference>
<dbReference type="GO" id="GO:0003735">
    <property type="term" value="F:structural constituent of ribosome"/>
    <property type="evidence" value="ECO:0007669"/>
    <property type="project" value="InterPro"/>
</dbReference>
<dbReference type="KEGG" id="dpb:BABL1_gene_518"/>
<evidence type="ECO:0000256" key="5">
    <source>
        <dbReference type="HAMAP-Rule" id="MF_01333"/>
    </source>
</evidence>
<dbReference type="SUPFAM" id="SSF55282">
    <property type="entry name" value="RL5-like"/>
    <property type="match status" value="1"/>
</dbReference>
<evidence type="ECO:0000256" key="6">
    <source>
        <dbReference type="RuleBase" id="RU003930"/>
    </source>
</evidence>
<keyword evidence="5" id="KW-0694">RNA-binding</keyword>
<dbReference type="InterPro" id="IPR002132">
    <property type="entry name" value="Ribosomal_uL5"/>
</dbReference>
<keyword evidence="10" id="KW-1185">Reference proteome</keyword>
<dbReference type="Pfam" id="PF00673">
    <property type="entry name" value="Ribosomal_L5_C"/>
    <property type="match status" value="1"/>
</dbReference>
<evidence type="ECO:0000259" key="8">
    <source>
        <dbReference type="Pfam" id="PF00673"/>
    </source>
</evidence>
<evidence type="ECO:0000256" key="2">
    <source>
        <dbReference type="ARBA" id="ARBA00022980"/>
    </source>
</evidence>
<dbReference type="GO" id="GO:0006412">
    <property type="term" value="P:translation"/>
    <property type="evidence" value="ECO:0007669"/>
    <property type="project" value="UniProtKB-UniRule"/>
</dbReference>
<dbReference type="GO" id="GO:0019843">
    <property type="term" value="F:rRNA binding"/>
    <property type="evidence" value="ECO:0007669"/>
    <property type="project" value="UniProtKB-UniRule"/>
</dbReference>
<dbReference type="EMBL" id="HG793133">
    <property type="protein sequence ID" value="CDK30501.1"/>
    <property type="molecule type" value="Genomic_DNA"/>
</dbReference>
<evidence type="ECO:0000313" key="10">
    <source>
        <dbReference type="Proteomes" id="UP000018769"/>
    </source>
</evidence>
<dbReference type="eggNOG" id="COG0094">
    <property type="taxonomic scope" value="Bacteria"/>
</dbReference>
<dbReference type="PIRSF" id="PIRSF002161">
    <property type="entry name" value="Ribosomal_L5"/>
    <property type="match status" value="1"/>
</dbReference>
<dbReference type="InterPro" id="IPR031309">
    <property type="entry name" value="Ribosomal_uL5_C"/>
</dbReference>
<dbReference type="InterPro" id="IPR020930">
    <property type="entry name" value="Ribosomal_uL5_bac-type"/>
</dbReference>
<evidence type="ECO:0000256" key="3">
    <source>
        <dbReference type="ARBA" id="ARBA00023274"/>
    </source>
</evidence>
<dbReference type="GO" id="GO:1990904">
    <property type="term" value="C:ribonucleoprotein complex"/>
    <property type="evidence" value="ECO:0007669"/>
    <property type="project" value="UniProtKB-KW"/>
</dbReference>
<accession>V6DJ13</accession>
<dbReference type="Proteomes" id="UP000018769">
    <property type="component" value="Chromosome I"/>
</dbReference>
<feature type="domain" description="Large ribosomal subunit protein uL5 N-terminal" evidence="7">
    <location>
        <begin position="34"/>
        <end position="90"/>
    </location>
</feature>
<gene>
    <name evidence="5 9" type="primary">rplE</name>
    <name evidence="9" type="ORF">BABL1_gene_518</name>
</gene>
<keyword evidence="3 5" id="KW-0687">Ribonucleoprotein</keyword>
<dbReference type="RefSeq" id="WP_023791723.1">
    <property type="nucleotide sequence ID" value="NC_023003.1"/>
</dbReference>
<keyword evidence="2 5" id="KW-0689">Ribosomal protein</keyword>
<dbReference type="InterPro" id="IPR020929">
    <property type="entry name" value="Ribosomal_uL5_CS"/>
</dbReference>
<dbReference type="PATRIC" id="fig|673862.3.peg.387"/>
<name>V6DJ13_9BACT</name>
<sequence>MSKNASDVVKKSRLEELYVNKLRPELQKNLNLSNIMEVPKLDKIVINVGVKEAVADSRILNTVIQTIDSIAGQKSVKTLAKKSIAGFKIREDMPIGVRVTLRRKKMYDFLDKLINIALPKVRDFQGVPTKFDGRGNYNLGIKEWIIFPEVDSNIEKTFGLNITICMTGGSNANSYELLKVFGMPFKRN</sequence>
<dbReference type="HOGENOM" id="CLU_061015_2_1_7"/>
<dbReference type="NCBIfam" id="NF000585">
    <property type="entry name" value="PRK00010.1"/>
    <property type="match status" value="1"/>
</dbReference>
<keyword evidence="5" id="KW-0699">rRNA-binding</keyword>
<proteinExistence type="inferred from homology"/>